<keyword evidence="8" id="KW-0902">Two-component regulatory system</keyword>
<dbReference type="Pfam" id="PF02518">
    <property type="entry name" value="HATPase_c"/>
    <property type="match status" value="1"/>
</dbReference>
<dbReference type="InterPro" id="IPR003594">
    <property type="entry name" value="HATPase_dom"/>
</dbReference>
<feature type="transmembrane region" description="Helical" evidence="9">
    <location>
        <begin position="139"/>
        <end position="158"/>
    </location>
</feature>
<keyword evidence="4" id="KW-0808">Transferase</keyword>
<evidence type="ECO:0000256" key="2">
    <source>
        <dbReference type="ARBA" id="ARBA00012438"/>
    </source>
</evidence>
<evidence type="ECO:0000256" key="8">
    <source>
        <dbReference type="ARBA" id="ARBA00023012"/>
    </source>
</evidence>
<feature type="transmembrane region" description="Helical" evidence="9">
    <location>
        <begin position="65"/>
        <end position="81"/>
    </location>
</feature>
<evidence type="ECO:0000256" key="1">
    <source>
        <dbReference type="ARBA" id="ARBA00000085"/>
    </source>
</evidence>
<dbReference type="PROSITE" id="PS50109">
    <property type="entry name" value="HIS_KIN"/>
    <property type="match status" value="1"/>
</dbReference>
<accession>A0A853DK21</accession>
<dbReference type="GO" id="GO:0000155">
    <property type="term" value="F:phosphorelay sensor kinase activity"/>
    <property type="evidence" value="ECO:0007669"/>
    <property type="project" value="InterPro"/>
</dbReference>
<keyword evidence="7" id="KW-0067">ATP-binding</keyword>
<name>A0A853DK21_9MICO</name>
<evidence type="ECO:0000259" key="10">
    <source>
        <dbReference type="PROSITE" id="PS50109"/>
    </source>
</evidence>
<gene>
    <name evidence="11" type="ORF">HNR14_001463</name>
</gene>
<dbReference type="AlphaFoldDB" id="A0A853DK21"/>
<dbReference type="PANTHER" id="PTHR24421">
    <property type="entry name" value="NITRATE/NITRITE SENSOR PROTEIN NARX-RELATED"/>
    <property type="match status" value="1"/>
</dbReference>
<dbReference type="InterPro" id="IPR050482">
    <property type="entry name" value="Sensor_HK_TwoCompSys"/>
</dbReference>
<dbReference type="GO" id="GO:0016020">
    <property type="term" value="C:membrane"/>
    <property type="evidence" value="ECO:0007669"/>
    <property type="project" value="InterPro"/>
</dbReference>
<dbReference type="RefSeq" id="WP_179700521.1">
    <property type="nucleotide sequence ID" value="NZ_BAAAHA010000003.1"/>
</dbReference>
<dbReference type="Gene3D" id="3.30.565.10">
    <property type="entry name" value="Histidine kinase-like ATPase, C-terminal domain"/>
    <property type="match status" value="1"/>
</dbReference>
<evidence type="ECO:0000256" key="7">
    <source>
        <dbReference type="ARBA" id="ARBA00022840"/>
    </source>
</evidence>
<feature type="transmembrane region" description="Helical" evidence="9">
    <location>
        <begin position="36"/>
        <end position="53"/>
    </location>
</feature>
<dbReference type="EC" id="2.7.13.3" evidence="2"/>
<evidence type="ECO:0000256" key="3">
    <source>
        <dbReference type="ARBA" id="ARBA00022553"/>
    </source>
</evidence>
<feature type="domain" description="Histidine kinase" evidence="10">
    <location>
        <begin position="173"/>
        <end position="368"/>
    </location>
</feature>
<comment type="caution">
    <text evidence="11">The sequence shown here is derived from an EMBL/GenBank/DDBJ whole genome shotgun (WGS) entry which is preliminary data.</text>
</comment>
<dbReference type="Gene3D" id="1.20.5.1930">
    <property type="match status" value="1"/>
</dbReference>
<keyword evidence="9" id="KW-0812">Transmembrane</keyword>
<dbReference type="PIRSF" id="PIRSF037434">
    <property type="entry name" value="STHK_ChrS"/>
    <property type="match status" value="1"/>
</dbReference>
<keyword evidence="9" id="KW-1133">Transmembrane helix</keyword>
<keyword evidence="9" id="KW-0472">Membrane</keyword>
<dbReference type="InterPro" id="IPR011712">
    <property type="entry name" value="Sig_transdc_His_kin_sub3_dim/P"/>
</dbReference>
<dbReference type="GO" id="GO:0005524">
    <property type="term" value="F:ATP binding"/>
    <property type="evidence" value="ECO:0007669"/>
    <property type="project" value="UniProtKB-KW"/>
</dbReference>
<protein>
    <recommendedName>
        <fullName evidence="2">histidine kinase</fullName>
        <ecNumber evidence="2">2.7.13.3</ecNumber>
    </recommendedName>
</protein>
<evidence type="ECO:0000256" key="9">
    <source>
        <dbReference type="SAM" id="Phobius"/>
    </source>
</evidence>
<dbReference type="SUPFAM" id="SSF55874">
    <property type="entry name" value="ATPase domain of HSP90 chaperone/DNA topoisomerase II/histidine kinase"/>
    <property type="match status" value="1"/>
</dbReference>
<dbReference type="Pfam" id="PF07730">
    <property type="entry name" value="HisKA_3"/>
    <property type="match status" value="1"/>
</dbReference>
<dbReference type="Proteomes" id="UP000521075">
    <property type="component" value="Unassembled WGS sequence"/>
</dbReference>
<dbReference type="InterPro" id="IPR005467">
    <property type="entry name" value="His_kinase_dom"/>
</dbReference>
<keyword evidence="12" id="KW-1185">Reference proteome</keyword>
<comment type="catalytic activity">
    <reaction evidence="1">
        <text>ATP + protein L-histidine = ADP + protein N-phospho-L-histidine.</text>
        <dbReference type="EC" id="2.7.13.3"/>
    </reaction>
</comment>
<evidence type="ECO:0000256" key="4">
    <source>
        <dbReference type="ARBA" id="ARBA00022679"/>
    </source>
</evidence>
<feature type="transmembrane region" description="Helical" evidence="9">
    <location>
        <begin position="12"/>
        <end position="30"/>
    </location>
</feature>
<evidence type="ECO:0000256" key="5">
    <source>
        <dbReference type="ARBA" id="ARBA00022741"/>
    </source>
</evidence>
<dbReference type="InterPro" id="IPR017205">
    <property type="entry name" value="Sig_transdc_His_kinase_ChrS"/>
</dbReference>
<sequence length="368" mass="39242">MVDPRWRTVLAVTPYLVAGMLAAFAVGVGWGRWATLVPELILCAAYAAWVLVLRDLPLPWRGRPTAIATLMVGTIAINLALVQLDSWFAFLTIATFSLAYSLVEWPWELAAVGATAVVAGLAQASGLELGPAGVVGRVVVVAINVIIMCGLSFGLRVARKQEERAATMLERARLAHEIHDTLAQGFAGIVMQLQAAEQADDDASRDRHTGAALALAREGLSEARRSMHALRPGALDAAGLADAIAEAARRWSERTGIPVALDARDAADPLPTDAEVALLRTAQEALANVERHADARHVTLTLRHDARGARLEVRDDGRGFDPAFPRRDDIDGGYGLIAMRERISGLAGTVEIESSPGRGTAVRVEVPA</sequence>
<reference evidence="11 12" key="1">
    <citation type="submission" date="2020-07" db="EMBL/GenBank/DDBJ databases">
        <title>Sequencing the genomes of 1000 actinobacteria strains.</title>
        <authorList>
            <person name="Klenk H.-P."/>
        </authorList>
    </citation>
    <scope>NUCLEOTIDE SEQUENCE [LARGE SCALE GENOMIC DNA]</scope>
    <source>
        <strain evidence="11 12">DSM 15166</strain>
    </source>
</reference>
<dbReference type="CDD" id="cd16917">
    <property type="entry name" value="HATPase_UhpB-NarQ-NarX-like"/>
    <property type="match status" value="1"/>
</dbReference>
<evidence type="ECO:0000313" key="11">
    <source>
        <dbReference type="EMBL" id="NYK09582.1"/>
    </source>
</evidence>
<organism evidence="11 12">
    <name type="scientific">Leifsonia naganoensis</name>
    <dbReference type="NCBI Taxonomy" id="150025"/>
    <lineage>
        <taxon>Bacteria</taxon>
        <taxon>Bacillati</taxon>
        <taxon>Actinomycetota</taxon>
        <taxon>Actinomycetes</taxon>
        <taxon>Micrococcales</taxon>
        <taxon>Microbacteriaceae</taxon>
        <taxon>Leifsonia</taxon>
    </lineage>
</organism>
<evidence type="ECO:0000256" key="6">
    <source>
        <dbReference type="ARBA" id="ARBA00022777"/>
    </source>
</evidence>
<keyword evidence="5" id="KW-0547">Nucleotide-binding</keyword>
<keyword evidence="3" id="KW-0597">Phosphoprotein</keyword>
<dbReference type="GO" id="GO:0046983">
    <property type="term" value="F:protein dimerization activity"/>
    <property type="evidence" value="ECO:0007669"/>
    <property type="project" value="InterPro"/>
</dbReference>
<dbReference type="InterPro" id="IPR036890">
    <property type="entry name" value="HATPase_C_sf"/>
</dbReference>
<dbReference type="SMART" id="SM00387">
    <property type="entry name" value="HATPase_c"/>
    <property type="match status" value="1"/>
</dbReference>
<keyword evidence="6 11" id="KW-0418">Kinase</keyword>
<proteinExistence type="predicted"/>
<dbReference type="PANTHER" id="PTHR24421:SF10">
    <property type="entry name" value="NITRATE_NITRITE SENSOR PROTEIN NARQ"/>
    <property type="match status" value="1"/>
</dbReference>
<evidence type="ECO:0000313" key="12">
    <source>
        <dbReference type="Proteomes" id="UP000521075"/>
    </source>
</evidence>
<dbReference type="EMBL" id="JACCHJ010000001">
    <property type="protein sequence ID" value="NYK09582.1"/>
    <property type="molecule type" value="Genomic_DNA"/>
</dbReference>